<dbReference type="EMBL" id="FNZN01000006">
    <property type="protein sequence ID" value="SEL89152.1"/>
    <property type="molecule type" value="Genomic_DNA"/>
</dbReference>
<name>A0A1H7TW92_9FLAO</name>
<reference evidence="2" key="1">
    <citation type="submission" date="2016-10" db="EMBL/GenBank/DDBJ databases">
        <authorList>
            <person name="Varghese N."/>
            <person name="Submissions S."/>
        </authorList>
    </citation>
    <scope>NUCLEOTIDE SEQUENCE [LARGE SCALE GENOMIC DNA]</scope>
    <source>
        <strain evidence="2">DSM 16471</strain>
    </source>
</reference>
<organism evidence="1 2">
    <name type="scientific">Maribacter orientalis</name>
    <dbReference type="NCBI Taxonomy" id="228957"/>
    <lineage>
        <taxon>Bacteria</taxon>
        <taxon>Pseudomonadati</taxon>
        <taxon>Bacteroidota</taxon>
        <taxon>Flavobacteriia</taxon>
        <taxon>Flavobacteriales</taxon>
        <taxon>Flavobacteriaceae</taxon>
        <taxon>Maribacter</taxon>
    </lineage>
</organism>
<dbReference type="RefSeq" id="WP_091625497.1">
    <property type="nucleotide sequence ID" value="NZ_FNZN01000006.1"/>
</dbReference>
<dbReference type="AlphaFoldDB" id="A0A1H7TW92"/>
<accession>A0A1H7TW92</accession>
<evidence type="ECO:0000313" key="2">
    <source>
        <dbReference type="Proteomes" id="UP000198990"/>
    </source>
</evidence>
<evidence type="ECO:0000313" key="1">
    <source>
        <dbReference type="EMBL" id="SEL89152.1"/>
    </source>
</evidence>
<sequence length="182" mass="20350">MIPILGKSLKLFFFGFIPLFLLSSGSKPILDYPALNSGSCNFNVTGKYNLKIEGIASFQNRIQKDERGNNHNKLILNFVQNNNDKVQTIEFVIASNKITQNKRFTGFYRIKTLNGLINGFDGVYGFADINGLNELPFFIKTGGIRILKNHEDAIDGHLEVQFKNAKGESLNIKGSFSADIKL</sequence>
<protein>
    <submittedName>
        <fullName evidence="1">Uncharacterized protein</fullName>
    </submittedName>
</protein>
<proteinExistence type="predicted"/>
<keyword evidence="2" id="KW-1185">Reference proteome</keyword>
<dbReference type="Proteomes" id="UP000198990">
    <property type="component" value="Unassembled WGS sequence"/>
</dbReference>
<gene>
    <name evidence="1" type="ORF">SAMN04488008_106176</name>
</gene>
<dbReference type="OrthoDB" id="1177807at2"/>